<feature type="transmembrane region" description="Helical" evidence="1">
    <location>
        <begin position="124"/>
        <end position="143"/>
    </location>
</feature>
<feature type="transmembrane region" description="Helical" evidence="1">
    <location>
        <begin position="233"/>
        <end position="251"/>
    </location>
</feature>
<sequence>MAGLDPVLALPYKEPPSALIFRNQKRTLPMSSKHPSAQKNTGVLKEKSPTSRLPAWVFFWAVVVFIIYGSLFPFDFQAIPAPFDRFLDEWHLFQNIPDVLDNFLLFVPLGIALHACFSSLRARIIASFFSILILAFGIQLVQLYLPSRTASLSDAFWNTVGMGVGLLIAARVWRALQKRLIHADTAAPQQDYFPMLLVLCWFFYESFPFVPTLDIGLLREHVKSAVFAPPFELMRLSQHWLAATLAGCAALKVHGLRPRRLNLMVIGAAAIFMEVFVAYGSLRRETLLGISLGLCTAYGLEIGLKNQARHAIFWLALSTYLLTIFTPYRAQPWDASFTFTPFSNLLWHGITKDIPPVAFETLAIGIMMWSGSLRAGRKQSFLTIWVVGILALLSLLEVLRVFFVGYHGDTTPLIVALVLSPFALSASTAMIQDEDQVVLPASTAQAERENTTTHLTPSPQTSDSHLRVEASIPLNSATAASHWRWLLGSSLTLTLALWILLHLPGIPYNLKKIFGDQILLGASIFSLVLLWLGMAPWWLAQTIIRRNAQKRHILLWIPLALLAMALISLGLLYFATPEIMLNKIIGAPDLYRRVVTEDYWGDVWRLRFSVLPQALVETLESSLRYCALYSLFMIPLTLAALALPKTNRLARLIGYSLFLAPFWYAAKLVVIDNAITDNLVELIAPNGNLFLFAIIILLALHASLMAEHLYRARTYLKPGLMSLAMLPLSWYLLNQGIDTLIVKDGLVFSGIQFILGENRTAPISEISLFIRWCLLYTSAVAVIVMGMLLAMRIFPAASLSKRRRRSKIKHSSTSNNSLAAE</sequence>
<name>A0A3S9HLP7_9BURK</name>
<feature type="domain" description="VanZ-like" evidence="2">
    <location>
        <begin position="62"/>
        <end position="170"/>
    </location>
</feature>
<feature type="transmembrane region" description="Helical" evidence="1">
    <location>
        <begin position="485"/>
        <end position="506"/>
    </location>
</feature>
<feature type="transmembrane region" description="Helical" evidence="1">
    <location>
        <begin position="683"/>
        <end position="702"/>
    </location>
</feature>
<dbReference type="Proteomes" id="UP000275663">
    <property type="component" value="Chromosome"/>
</dbReference>
<feature type="transmembrane region" description="Helical" evidence="1">
    <location>
        <begin position="652"/>
        <end position="671"/>
    </location>
</feature>
<feature type="transmembrane region" description="Helical" evidence="1">
    <location>
        <begin position="381"/>
        <end position="406"/>
    </location>
</feature>
<feature type="transmembrane region" description="Helical" evidence="1">
    <location>
        <begin position="55"/>
        <end position="79"/>
    </location>
</feature>
<evidence type="ECO:0000313" key="4">
    <source>
        <dbReference type="Proteomes" id="UP000275663"/>
    </source>
</evidence>
<dbReference type="PANTHER" id="PTHR28008">
    <property type="entry name" value="DOMAIN PROTEIN, PUTATIVE (AFU_ORTHOLOGUE AFUA_3G10980)-RELATED"/>
    <property type="match status" value="1"/>
</dbReference>
<feature type="transmembrane region" description="Helical" evidence="1">
    <location>
        <begin position="155"/>
        <end position="173"/>
    </location>
</feature>
<evidence type="ECO:0000259" key="2">
    <source>
        <dbReference type="Pfam" id="PF04892"/>
    </source>
</evidence>
<feature type="transmembrane region" description="Helical" evidence="1">
    <location>
        <begin position="263"/>
        <end position="281"/>
    </location>
</feature>
<feature type="transmembrane region" description="Helical" evidence="1">
    <location>
        <begin position="287"/>
        <end position="304"/>
    </location>
</feature>
<dbReference type="PANTHER" id="PTHR28008:SF1">
    <property type="entry name" value="DOMAIN PROTEIN, PUTATIVE (AFU_ORTHOLOGUE AFUA_3G10980)-RELATED"/>
    <property type="match status" value="1"/>
</dbReference>
<keyword evidence="1" id="KW-0472">Membrane</keyword>
<evidence type="ECO:0000313" key="3">
    <source>
        <dbReference type="EMBL" id="AZP13026.1"/>
    </source>
</evidence>
<dbReference type="InterPro" id="IPR006976">
    <property type="entry name" value="VanZ-like"/>
</dbReference>
<feature type="transmembrane region" description="Helical" evidence="1">
    <location>
        <begin position="412"/>
        <end position="431"/>
    </location>
</feature>
<feature type="transmembrane region" description="Helical" evidence="1">
    <location>
        <begin position="99"/>
        <end position="117"/>
    </location>
</feature>
<keyword evidence="1" id="KW-1133">Transmembrane helix</keyword>
<keyword evidence="4" id="KW-1185">Reference proteome</keyword>
<feature type="transmembrane region" description="Helical" evidence="1">
    <location>
        <begin position="193"/>
        <end position="213"/>
    </location>
</feature>
<dbReference type="AlphaFoldDB" id="A0A3S9HLP7"/>
<protein>
    <submittedName>
        <fullName evidence="3">VanZ family protein</fullName>
    </submittedName>
</protein>
<dbReference type="EMBL" id="CP034464">
    <property type="protein sequence ID" value="AZP13026.1"/>
    <property type="molecule type" value="Genomic_DNA"/>
</dbReference>
<reference evidence="3 4" key="1">
    <citation type="journal article" date="2011" name="Int. J. Syst. Evol. Microbiol.">
        <title>Description of Undibacterium oligocarboniphilum sp. nov., isolated from purified water, and Undibacterium pigrum strain CCUG 49012 as the type strain of Undibacterium parvum sp. nov., and emended descriptions of the genus Undibacterium and the species Undibacterium pigrum.</title>
        <authorList>
            <person name="Eder W."/>
            <person name="Wanner G."/>
            <person name="Ludwig W."/>
            <person name="Busse H.J."/>
            <person name="Ziemke-Kageler F."/>
            <person name="Lang E."/>
        </authorList>
    </citation>
    <scope>NUCLEOTIDE SEQUENCE [LARGE SCALE GENOMIC DNA]</scope>
    <source>
        <strain evidence="3 4">DSM 23061</strain>
    </source>
</reference>
<feature type="transmembrane region" description="Helical" evidence="1">
    <location>
        <begin position="518"/>
        <end position="540"/>
    </location>
</feature>
<feature type="transmembrane region" description="Helical" evidence="1">
    <location>
        <begin position="769"/>
        <end position="794"/>
    </location>
</feature>
<proteinExistence type="predicted"/>
<dbReference type="KEGG" id="upv:EJN92_14065"/>
<dbReference type="Pfam" id="PF04892">
    <property type="entry name" value="VanZ"/>
    <property type="match status" value="1"/>
</dbReference>
<gene>
    <name evidence="3" type="ORF">EJN92_14065</name>
</gene>
<feature type="transmembrane region" description="Helical" evidence="1">
    <location>
        <begin position="552"/>
        <end position="575"/>
    </location>
</feature>
<feature type="transmembrane region" description="Helical" evidence="1">
    <location>
        <begin position="311"/>
        <end position="330"/>
    </location>
</feature>
<keyword evidence="1" id="KW-0812">Transmembrane</keyword>
<accession>A0A3S9HLP7</accession>
<organism evidence="3 4">
    <name type="scientific">Undibacterium parvum</name>
    <dbReference type="NCBI Taxonomy" id="401471"/>
    <lineage>
        <taxon>Bacteria</taxon>
        <taxon>Pseudomonadati</taxon>
        <taxon>Pseudomonadota</taxon>
        <taxon>Betaproteobacteria</taxon>
        <taxon>Burkholderiales</taxon>
        <taxon>Oxalobacteraceae</taxon>
        <taxon>Undibacterium</taxon>
    </lineage>
</organism>
<evidence type="ECO:0000256" key="1">
    <source>
        <dbReference type="SAM" id="Phobius"/>
    </source>
</evidence>
<feature type="transmembrane region" description="Helical" evidence="1">
    <location>
        <begin position="350"/>
        <end position="369"/>
    </location>
</feature>
<feature type="transmembrane region" description="Helical" evidence="1">
    <location>
        <begin position="622"/>
        <end position="643"/>
    </location>
</feature>